<dbReference type="Pfam" id="PF02213">
    <property type="entry name" value="GYF"/>
    <property type="match status" value="1"/>
</dbReference>
<dbReference type="SMART" id="SM00719">
    <property type="entry name" value="Plus3"/>
    <property type="match status" value="1"/>
</dbReference>
<dbReference type="Proteomes" id="UP001227230">
    <property type="component" value="Chromosome 7"/>
</dbReference>
<dbReference type="Gene3D" id="3.30.1490.40">
    <property type="match status" value="1"/>
</dbReference>
<dbReference type="EMBL" id="CP126654">
    <property type="protein sequence ID" value="WJZ92313.1"/>
    <property type="molecule type" value="Genomic_DNA"/>
</dbReference>
<feature type="domain" description="Plus3" evidence="2">
    <location>
        <begin position="163"/>
        <end position="291"/>
    </location>
</feature>
<dbReference type="InterPro" id="IPR036885">
    <property type="entry name" value="SWIB_MDM2_dom_sf"/>
</dbReference>
<feature type="domain" description="GYF" evidence="1">
    <location>
        <begin position="445"/>
        <end position="499"/>
    </location>
</feature>
<dbReference type="InterPro" id="IPR004343">
    <property type="entry name" value="Plus-3_dom"/>
</dbReference>
<dbReference type="PROSITE" id="PS50829">
    <property type="entry name" value="GYF"/>
    <property type="match status" value="1"/>
</dbReference>
<dbReference type="InterPro" id="IPR003169">
    <property type="entry name" value="GYF"/>
</dbReference>
<accession>A0ABY9CAN3</accession>
<proteinExistence type="predicted"/>
<gene>
    <name evidence="4" type="ORF">VitviT2T_011315</name>
</gene>
<dbReference type="InterPro" id="IPR003121">
    <property type="entry name" value="SWIB_MDM2_domain"/>
</dbReference>
<dbReference type="SMART" id="SM00444">
    <property type="entry name" value="GYF"/>
    <property type="match status" value="1"/>
</dbReference>
<dbReference type="Gene3D" id="1.10.245.10">
    <property type="entry name" value="SWIB/MDM2 domain"/>
    <property type="match status" value="1"/>
</dbReference>
<dbReference type="PANTHER" id="PTHR46851:SF11">
    <property type="entry name" value="GYF DOMAIN-CONTAINING PROTEIN"/>
    <property type="match status" value="1"/>
</dbReference>
<dbReference type="Pfam" id="PF02201">
    <property type="entry name" value="SWIB"/>
    <property type="match status" value="1"/>
</dbReference>
<protein>
    <submittedName>
        <fullName evidence="4">Uncharacterized protein</fullName>
    </submittedName>
</protein>
<reference evidence="4 5" key="1">
    <citation type="journal article" date="2023" name="Hortic Res">
        <title>The complete reference genome for grapevine (Vitis vinifera L.) genetics and breeding.</title>
        <authorList>
            <person name="Shi X."/>
            <person name="Cao S."/>
            <person name="Wang X."/>
            <person name="Huang S."/>
            <person name="Wang Y."/>
            <person name="Liu Z."/>
            <person name="Liu W."/>
            <person name="Leng X."/>
            <person name="Peng Y."/>
            <person name="Wang N."/>
            <person name="Wang Y."/>
            <person name="Ma Z."/>
            <person name="Xu X."/>
            <person name="Zhang F."/>
            <person name="Xue H."/>
            <person name="Zhong H."/>
            <person name="Wang Y."/>
            <person name="Zhang K."/>
            <person name="Velt A."/>
            <person name="Avia K."/>
            <person name="Holtgrawe D."/>
            <person name="Grimplet J."/>
            <person name="Matus J.T."/>
            <person name="Ware D."/>
            <person name="Wu X."/>
            <person name="Wang H."/>
            <person name="Liu C."/>
            <person name="Fang Y."/>
            <person name="Rustenholz C."/>
            <person name="Cheng Z."/>
            <person name="Xiao H."/>
            <person name="Zhou Y."/>
        </authorList>
    </citation>
    <scope>NUCLEOTIDE SEQUENCE [LARGE SCALE GENOMIC DNA]</scope>
    <source>
        <strain evidence="5">cv. Pinot noir / PN40024</strain>
        <tissue evidence="4">Leaf</tissue>
    </source>
</reference>
<evidence type="ECO:0000259" key="1">
    <source>
        <dbReference type="PROSITE" id="PS50829"/>
    </source>
</evidence>
<dbReference type="InterPro" id="IPR036128">
    <property type="entry name" value="Plus3-like_sf"/>
</dbReference>
<dbReference type="PANTHER" id="PTHR46851">
    <property type="entry name" value="OS01G0884500 PROTEIN"/>
    <property type="match status" value="1"/>
</dbReference>
<dbReference type="SUPFAM" id="SSF55277">
    <property type="entry name" value="GYF domain"/>
    <property type="match status" value="1"/>
</dbReference>
<keyword evidence="5" id="KW-1185">Reference proteome</keyword>
<name>A0ABY9CAN3_VITVI</name>
<dbReference type="SUPFAM" id="SSF159042">
    <property type="entry name" value="Plus3-like"/>
    <property type="match status" value="1"/>
</dbReference>
<dbReference type="CDD" id="cd10567">
    <property type="entry name" value="SWIB-MDM2_like"/>
    <property type="match status" value="1"/>
</dbReference>
<evidence type="ECO:0000313" key="4">
    <source>
        <dbReference type="EMBL" id="WJZ92313.1"/>
    </source>
</evidence>
<dbReference type="InterPro" id="IPR058668">
    <property type="entry name" value="NERD_dom"/>
</dbReference>
<dbReference type="PROSITE" id="PS51925">
    <property type="entry name" value="SWIB_MDM2"/>
    <property type="match status" value="1"/>
</dbReference>
<sequence>MDKKVENVPFIWMEESKEQFYTPMKSKRKFKSKKKEFVGWGSKPLIEFLQSIGKDTSQNLSHYDVTAIINTYVNENSLFHPKRKKTVVCDEKLHSLLGRKSVSRFKIHDMLEPHFVGNQEEAESGDELFYSSDEEEDNVCATRKQHSLQKKKVVETPKSCFAAIVPENIKLVYLRRSLVENLIKKPEEFEDKVVGSIVRVKCDPNDYLQKNSHQLVRVAGIRKVSGTDGNTESLLQVSNSVKDIHICMLSDDKFSEEECKDFQQRMKDGLLKRLTVVELKQKAQRLHEDITKHWIARELDLLQNLIDRANEKGWRKELFEYLERRQLLQTESEQSRLLLEVPDIVAEEIELEAEPEEFSNNAKAGNDPLIRPIPEKISDSLMYSSAVEPVSTQISGGMDAAGQYLTGSPRYGSFKATEVIELTDDEDKQEDQIGENQSVGEHLGSLIWYYLDPQGQTQGPFSTASLKRWSDAEYFPPDFKVWKKGENQENSVLLSNMLHQSYTD</sequence>
<dbReference type="Pfam" id="PF03126">
    <property type="entry name" value="Plus-3"/>
    <property type="match status" value="1"/>
</dbReference>
<evidence type="ECO:0000259" key="3">
    <source>
        <dbReference type="PROSITE" id="PS51925"/>
    </source>
</evidence>
<dbReference type="InterPro" id="IPR045894">
    <property type="entry name" value="At5g08430-like"/>
</dbReference>
<dbReference type="PROSITE" id="PS51360">
    <property type="entry name" value="PLUS3"/>
    <property type="match status" value="1"/>
</dbReference>
<evidence type="ECO:0000259" key="2">
    <source>
        <dbReference type="PROSITE" id="PS51360"/>
    </source>
</evidence>
<evidence type="ECO:0000313" key="5">
    <source>
        <dbReference type="Proteomes" id="UP001227230"/>
    </source>
</evidence>
<dbReference type="SUPFAM" id="SSF47592">
    <property type="entry name" value="SWIB/MDM2 domain"/>
    <property type="match status" value="1"/>
</dbReference>
<dbReference type="Pfam" id="PF25980">
    <property type="entry name" value="NERD_plant"/>
    <property type="match status" value="1"/>
</dbReference>
<dbReference type="Gene3D" id="3.90.70.200">
    <property type="entry name" value="Plus-3 domain"/>
    <property type="match status" value="1"/>
</dbReference>
<organism evidence="4 5">
    <name type="scientific">Vitis vinifera</name>
    <name type="common">Grape</name>
    <dbReference type="NCBI Taxonomy" id="29760"/>
    <lineage>
        <taxon>Eukaryota</taxon>
        <taxon>Viridiplantae</taxon>
        <taxon>Streptophyta</taxon>
        <taxon>Embryophyta</taxon>
        <taxon>Tracheophyta</taxon>
        <taxon>Spermatophyta</taxon>
        <taxon>Magnoliopsida</taxon>
        <taxon>eudicotyledons</taxon>
        <taxon>Gunneridae</taxon>
        <taxon>Pentapetalae</taxon>
        <taxon>rosids</taxon>
        <taxon>Vitales</taxon>
        <taxon>Vitaceae</taxon>
        <taxon>Viteae</taxon>
        <taxon>Vitis</taxon>
    </lineage>
</organism>
<feature type="domain" description="DM2" evidence="3">
    <location>
        <begin position="37"/>
        <end position="117"/>
    </location>
</feature>
<dbReference type="InterPro" id="IPR035445">
    <property type="entry name" value="GYF-like_dom_sf"/>
</dbReference>